<keyword evidence="2 7" id="KW-0121">Carboxypeptidase</keyword>
<name>K2N4H9_TRYCR</name>
<dbReference type="PANTHER" id="PTHR11802:SF113">
    <property type="entry name" value="SERINE CARBOXYPEPTIDASE CTSA-4.1"/>
    <property type="match status" value="1"/>
</dbReference>
<evidence type="ECO:0000313" key="9">
    <source>
        <dbReference type="EMBL" id="EKF29556.1"/>
    </source>
</evidence>
<sequence length="550" mass="61229">MQLHTLYFSLCVHAATHKNPHVCELGCPLPVLRLLFSPPSLFIFLFGLVGRKFCSRKDAKFDTVREHNLKLRGARGKRRKRLCRMARPSIYSILALVAAATLVTTAVEALYAVPQGRLRETGSGWPPCDPDVPQWSGYFDIPGQKGDKHYFYWAFGPRNGNPEAPVLLWMTGGPGCSSMFALLAENGPCLVNETTGDIYRNIYSWNNEAYVVYVDQPAGVGFSYAEVEDYDTNEEEVSDDMYHFLQAFFGAHKNLRKNKFFVVGESYGGHYAPATAYRINNANREHLGPHIQLAGLAIGNGLTDPYTQYAAYPMMAWDWCKEKLGEPCVSEAGYQQMIGMLSPCQKAIEMCNADDSFIAKAACVTARVLCNPIIGVYSATGLNNYDIRKPCIGPLCYNFDASNAFMNREDVQSSLGARRQVWQSCNMAINLMFLMDWFKNFNYTVPTLLEDGVSVMVYAGEMDFICNWIGNKQWTTALNWPGKELFNAALDEPFRAPDGTVAGLARTAAAASTSNLTFVQVYNAGHMVPMDQPASAFVMISNFLQGKPFN</sequence>
<evidence type="ECO:0000256" key="7">
    <source>
        <dbReference type="RuleBase" id="RU361156"/>
    </source>
</evidence>
<reference evidence="9 10" key="1">
    <citation type="journal article" date="2012" name="BMC Genomics">
        <title>Comparative genomic analysis of human infective Trypanosoma cruzi lineages with the bat-restricted subspecies T. cruzi marinkellei.</title>
        <authorList>
            <person name="Franzen O."/>
            <person name="Talavera-Lopez C."/>
            <person name="Ochaya S."/>
            <person name="Butler C.E."/>
            <person name="Messenger L.A."/>
            <person name="Lewis M.D."/>
            <person name="Llewellyn M.S."/>
            <person name="Marinkelle C.J."/>
            <person name="Tyler K.M."/>
            <person name="Miles M.A."/>
            <person name="Andersson B."/>
        </authorList>
    </citation>
    <scope>NUCLEOTIDE SEQUENCE [LARGE SCALE GENOMIC DNA]</scope>
    <source>
        <strain evidence="9 10">B7</strain>
    </source>
</reference>
<evidence type="ECO:0000256" key="2">
    <source>
        <dbReference type="ARBA" id="ARBA00022645"/>
    </source>
</evidence>
<dbReference type="InterPro" id="IPR033124">
    <property type="entry name" value="Ser_caboxypep_his_AS"/>
</dbReference>
<feature type="transmembrane region" description="Helical" evidence="8">
    <location>
        <begin position="30"/>
        <end position="50"/>
    </location>
</feature>
<dbReference type="Gene3D" id="3.40.50.1820">
    <property type="entry name" value="alpha/beta hydrolase"/>
    <property type="match status" value="1"/>
</dbReference>
<evidence type="ECO:0000256" key="3">
    <source>
        <dbReference type="ARBA" id="ARBA00022670"/>
    </source>
</evidence>
<comment type="similarity">
    <text evidence="1 7">Belongs to the peptidase S10 family.</text>
</comment>
<keyword evidence="10" id="KW-1185">Reference proteome</keyword>
<dbReference type="Proteomes" id="UP000007350">
    <property type="component" value="Unassembled WGS sequence"/>
</dbReference>
<comment type="caution">
    <text evidence="9">The sequence shown here is derived from an EMBL/GenBank/DDBJ whole genome shotgun (WGS) entry which is preliminary data.</text>
</comment>
<dbReference type="AlphaFoldDB" id="K2N4H9"/>
<protein>
    <recommendedName>
        <fullName evidence="7">Carboxypeptidase</fullName>
        <ecNumber evidence="7">3.4.16.-</ecNumber>
    </recommendedName>
</protein>
<dbReference type="Pfam" id="PF00450">
    <property type="entry name" value="Peptidase_S10"/>
    <property type="match status" value="1"/>
</dbReference>
<dbReference type="MEROPS" id="S10.009"/>
<dbReference type="GO" id="GO:0006508">
    <property type="term" value="P:proteolysis"/>
    <property type="evidence" value="ECO:0007669"/>
    <property type="project" value="UniProtKB-KW"/>
</dbReference>
<accession>K2N4H9</accession>
<dbReference type="PROSITE" id="PS00560">
    <property type="entry name" value="CARBOXYPEPT_SER_HIS"/>
    <property type="match status" value="1"/>
</dbReference>
<keyword evidence="3 7" id="KW-0645">Protease</keyword>
<dbReference type="PANTHER" id="PTHR11802">
    <property type="entry name" value="SERINE PROTEASE FAMILY S10 SERINE CARBOXYPEPTIDASE"/>
    <property type="match status" value="1"/>
</dbReference>
<gene>
    <name evidence="9" type="ORF">MOQ_006654</name>
</gene>
<evidence type="ECO:0000256" key="5">
    <source>
        <dbReference type="ARBA" id="ARBA00022801"/>
    </source>
</evidence>
<dbReference type="GO" id="GO:0004185">
    <property type="term" value="F:serine-type carboxypeptidase activity"/>
    <property type="evidence" value="ECO:0007669"/>
    <property type="project" value="UniProtKB-UniRule"/>
</dbReference>
<keyword evidence="5 7" id="KW-0378">Hydrolase</keyword>
<proteinExistence type="inferred from homology"/>
<evidence type="ECO:0000256" key="6">
    <source>
        <dbReference type="ARBA" id="ARBA00023180"/>
    </source>
</evidence>
<dbReference type="PRINTS" id="PR00724">
    <property type="entry name" value="CRBOXYPTASEC"/>
</dbReference>
<dbReference type="EC" id="3.4.16.-" evidence="7"/>
<keyword evidence="8" id="KW-0472">Membrane</keyword>
<organism evidence="9 10">
    <name type="scientific">Trypanosoma cruzi marinkellei</name>
    <dbReference type="NCBI Taxonomy" id="85056"/>
    <lineage>
        <taxon>Eukaryota</taxon>
        <taxon>Discoba</taxon>
        <taxon>Euglenozoa</taxon>
        <taxon>Kinetoplastea</taxon>
        <taxon>Metakinetoplastina</taxon>
        <taxon>Trypanosomatida</taxon>
        <taxon>Trypanosomatidae</taxon>
        <taxon>Trypanosoma</taxon>
        <taxon>Schizotrypanum</taxon>
    </lineage>
</organism>
<dbReference type="PROSITE" id="PS00131">
    <property type="entry name" value="CARBOXYPEPT_SER_SER"/>
    <property type="match status" value="1"/>
</dbReference>
<dbReference type="EMBL" id="AHKC01012959">
    <property type="protein sequence ID" value="EKF29556.1"/>
    <property type="molecule type" value="Genomic_DNA"/>
</dbReference>
<dbReference type="Gene3D" id="1.10.287.410">
    <property type="match status" value="1"/>
</dbReference>
<keyword evidence="8" id="KW-0812">Transmembrane</keyword>
<evidence type="ECO:0000313" key="10">
    <source>
        <dbReference type="Proteomes" id="UP000007350"/>
    </source>
</evidence>
<keyword evidence="8" id="KW-1133">Transmembrane helix</keyword>
<dbReference type="InterPro" id="IPR018202">
    <property type="entry name" value="Ser_caboxypep_ser_AS"/>
</dbReference>
<dbReference type="SUPFAM" id="SSF53474">
    <property type="entry name" value="alpha/beta-Hydrolases"/>
    <property type="match status" value="1"/>
</dbReference>
<dbReference type="InterPro" id="IPR029058">
    <property type="entry name" value="AB_hydrolase_fold"/>
</dbReference>
<evidence type="ECO:0000256" key="1">
    <source>
        <dbReference type="ARBA" id="ARBA00009431"/>
    </source>
</evidence>
<feature type="transmembrane region" description="Helical" evidence="8">
    <location>
        <begin position="89"/>
        <end position="113"/>
    </location>
</feature>
<dbReference type="OrthoDB" id="443318at2759"/>
<keyword evidence="6" id="KW-0325">Glycoprotein</keyword>
<evidence type="ECO:0000256" key="4">
    <source>
        <dbReference type="ARBA" id="ARBA00022729"/>
    </source>
</evidence>
<keyword evidence="4" id="KW-0732">Signal</keyword>
<evidence type="ECO:0000256" key="8">
    <source>
        <dbReference type="SAM" id="Phobius"/>
    </source>
</evidence>
<dbReference type="InterPro" id="IPR001563">
    <property type="entry name" value="Peptidase_S10"/>
</dbReference>